<comment type="caution">
    <text evidence="7">The sequence shown here is derived from an EMBL/GenBank/DDBJ whole genome shotgun (WGS) entry which is preliminary data.</text>
</comment>
<keyword evidence="4" id="KW-0804">Transcription</keyword>
<dbReference type="Pfam" id="PF00010">
    <property type="entry name" value="HLH"/>
    <property type="match status" value="1"/>
</dbReference>
<evidence type="ECO:0000256" key="2">
    <source>
        <dbReference type="ARBA" id="ARBA00005510"/>
    </source>
</evidence>
<dbReference type="SMART" id="SM00353">
    <property type="entry name" value="HLH"/>
    <property type="match status" value="1"/>
</dbReference>
<dbReference type="SUPFAM" id="SSF47459">
    <property type="entry name" value="HLH, helix-loop-helix DNA-binding domain"/>
    <property type="match status" value="1"/>
</dbReference>
<evidence type="ECO:0000256" key="4">
    <source>
        <dbReference type="ARBA" id="ARBA00023163"/>
    </source>
</evidence>
<dbReference type="InterPro" id="IPR011598">
    <property type="entry name" value="bHLH_dom"/>
</dbReference>
<name>A0A835RL37_VANPL</name>
<dbReference type="InterPro" id="IPR036638">
    <property type="entry name" value="HLH_DNA-bd_sf"/>
</dbReference>
<proteinExistence type="inferred from homology"/>
<evidence type="ECO:0000256" key="5">
    <source>
        <dbReference type="ARBA" id="ARBA00023242"/>
    </source>
</evidence>
<evidence type="ECO:0000256" key="1">
    <source>
        <dbReference type="ARBA" id="ARBA00004123"/>
    </source>
</evidence>
<feature type="domain" description="BHLH" evidence="6">
    <location>
        <begin position="169"/>
        <end position="218"/>
    </location>
</feature>
<dbReference type="PANTHER" id="PTHR45914">
    <property type="entry name" value="TRANSCRIPTION FACTOR HEC3-RELATED"/>
    <property type="match status" value="1"/>
</dbReference>
<dbReference type="GO" id="GO:0003700">
    <property type="term" value="F:DNA-binding transcription factor activity"/>
    <property type="evidence" value="ECO:0007669"/>
    <property type="project" value="InterPro"/>
</dbReference>
<organism evidence="7 8">
    <name type="scientific">Vanilla planifolia</name>
    <name type="common">Vanilla</name>
    <dbReference type="NCBI Taxonomy" id="51239"/>
    <lineage>
        <taxon>Eukaryota</taxon>
        <taxon>Viridiplantae</taxon>
        <taxon>Streptophyta</taxon>
        <taxon>Embryophyta</taxon>
        <taxon>Tracheophyta</taxon>
        <taxon>Spermatophyta</taxon>
        <taxon>Magnoliopsida</taxon>
        <taxon>Liliopsida</taxon>
        <taxon>Asparagales</taxon>
        <taxon>Orchidaceae</taxon>
        <taxon>Vanilloideae</taxon>
        <taxon>Vanilleae</taxon>
        <taxon>Vanilla</taxon>
    </lineage>
</organism>
<evidence type="ECO:0000259" key="6">
    <source>
        <dbReference type="PROSITE" id="PS50888"/>
    </source>
</evidence>
<dbReference type="GO" id="GO:0005634">
    <property type="term" value="C:nucleus"/>
    <property type="evidence" value="ECO:0007669"/>
    <property type="project" value="UniProtKB-SubCell"/>
</dbReference>
<accession>A0A835RL37</accession>
<gene>
    <name evidence="7" type="ORF">HPP92_007048</name>
</gene>
<dbReference type="Gene3D" id="4.10.280.10">
    <property type="entry name" value="Helix-loop-helix DNA-binding domain"/>
    <property type="match status" value="1"/>
</dbReference>
<sequence>MAALSFCSNWPETGYTATTGDFFMSSPLFDAHSEVAEALLGFLDPADSPLLPIDTLFDDQEGDFFSSSSTSTSTSPPAVDALSAENSLIPSFSTPSQLHLPVEPQPQENFTFTQHQRLSKRHRSYSDLCLVPQLPSSLFEQSPFVLPSVETAPSPDFGMPAPPTADGGVGLSAQSVAARQRRKRISEKTQELGRLIPGGTKMNTAEMLQSAHKYVRFLQAQVGILGLMGSLQVTKKHFRESTPKQIREVMKCPDIQLSHIKSRLQMCRIRMEEDWRSGSNSSGEPLLSRRRETMDSFFANREEQSFVVVEETEFMPFSLQWDRQRPLKRFRVEEQPIASSSLCFEEMSDAANRLFYFNYFEPASEWRTVPNFSSYDLFRKEKLNTSKNHEQGFQAAICEQESGNDNLKLSLSLCMPGNVKNINLDLSMSCSQS</sequence>
<dbReference type="AlphaFoldDB" id="A0A835RL37"/>
<evidence type="ECO:0000256" key="3">
    <source>
        <dbReference type="ARBA" id="ARBA00023015"/>
    </source>
</evidence>
<dbReference type="GO" id="GO:0046983">
    <property type="term" value="F:protein dimerization activity"/>
    <property type="evidence" value="ECO:0007669"/>
    <property type="project" value="InterPro"/>
</dbReference>
<reference evidence="7 8" key="1">
    <citation type="journal article" date="2020" name="Nat. Food">
        <title>A phased Vanilla planifolia genome enables genetic improvement of flavour and production.</title>
        <authorList>
            <person name="Hasing T."/>
            <person name="Tang H."/>
            <person name="Brym M."/>
            <person name="Khazi F."/>
            <person name="Huang T."/>
            <person name="Chambers A.H."/>
        </authorList>
    </citation>
    <scope>NUCLEOTIDE SEQUENCE [LARGE SCALE GENOMIC DNA]</scope>
    <source>
        <tissue evidence="7">Leaf</tissue>
    </source>
</reference>
<protein>
    <recommendedName>
        <fullName evidence="6">BHLH domain-containing protein</fullName>
    </recommendedName>
</protein>
<dbReference type="Proteomes" id="UP000639772">
    <property type="component" value="Chromosome 3"/>
</dbReference>
<dbReference type="PANTHER" id="PTHR45914:SF24">
    <property type="entry name" value="BHLH DOMAIN-CONTAINING PROTEIN"/>
    <property type="match status" value="1"/>
</dbReference>
<keyword evidence="5" id="KW-0539">Nucleus</keyword>
<comment type="subcellular location">
    <subcellularLocation>
        <location evidence="1">Nucleus</location>
    </subcellularLocation>
</comment>
<dbReference type="Gene3D" id="1.10.10.60">
    <property type="entry name" value="Homeodomain-like"/>
    <property type="match status" value="1"/>
</dbReference>
<dbReference type="PROSITE" id="PS50888">
    <property type="entry name" value="BHLH"/>
    <property type="match status" value="1"/>
</dbReference>
<dbReference type="InterPro" id="IPR045843">
    <property type="entry name" value="IND-like"/>
</dbReference>
<dbReference type="EMBL" id="JADCNM010000003">
    <property type="protein sequence ID" value="KAG0490185.1"/>
    <property type="molecule type" value="Genomic_DNA"/>
</dbReference>
<dbReference type="OrthoDB" id="762323at2759"/>
<evidence type="ECO:0000313" key="7">
    <source>
        <dbReference type="EMBL" id="KAG0490185.1"/>
    </source>
</evidence>
<keyword evidence="3" id="KW-0805">Transcription regulation</keyword>
<comment type="similarity">
    <text evidence="2">Belongs to the bHLH protein family.</text>
</comment>
<evidence type="ECO:0000313" key="8">
    <source>
        <dbReference type="Proteomes" id="UP000639772"/>
    </source>
</evidence>